<dbReference type="Gene3D" id="1.20.5.1300">
    <property type="match status" value="1"/>
</dbReference>
<keyword evidence="4 14" id="KW-0479">Metal-binding</keyword>
<evidence type="ECO:0000256" key="13">
    <source>
        <dbReference type="PIRSR" id="PIRSR000099-3"/>
    </source>
</evidence>
<accession>A0A6U0EGG0</accession>
<feature type="binding site" evidence="14">
    <location>
        <position position="258"/>
    </location>
    <ligand>
        <name>Zn(2+)</name>
        <dbReference type="ChEBI" id="CHEBI:29105"/>
    </ligand>
</feature>
<dbReference type="HAMAP" id="MF_01024">
    <property type="entry name" value="HisD"/>
    <property type="match status" value="1"/>
</dbReference>
<comment type="cofactor">
    <cofactor evidence="14">
        <name>Zn(2+)</name>
        <dbReference type="ChEBI" id="CHEBI:29105"/>
    </cofactor>
    <text evidence="14">Binds 1 zinc ion per subunit.</text>
</comment>
<feature type="binding site" evidence="13">
    <location>
        <position position="413"/>
    </location>
    <ligand>
        <name>substrate</name>
    </ligand>
</feature>
<feature type="active site" description="Proton acceptor" evidence="11">
    <location>
        <position position="326"/>
    </location>
</feature>
<evidence type="ECO:0000256" key="14">
    <source>
        <dbReference type="PIRSR" id="PIRSR000099-4"/>
    </source>
</evidence>
<dbReference type="PANTHER" id="PTHR21256">
    <property type="entry name" value="HISTIDINOL DEHYDROGENASE HDH"/>
    <property type="match status" value="1"/>
</dbReference>
<evidence type="ECO:0000256" key="11">
    <source>
        <dbReference type="PIRSR" id="PIRSR000099-1"/>
    </source>
</evidence>
<feature type="binding site" evidence="12">
    <location>
        <position position="125"/>
    </location>
    <ligand>
        <name>NAD(+)</name>
        <dbReference type="ChEBI" id="CHEBI:57540"/>
    </ligand>
</feature>
<keyword evidence="10" id="KW-0934">Plastid</keyword>
<dbReference type="InterPro" id="IPR016161">
    <property type="entry name" value="Ald_DH/histidinol_DH"/>
</dbReference>
<feature type="binding site" evidence="12">
    <location>
        <position position="187"/>
    </location>
    <ligand>
        <name>NAD(+)</name>
        <dbReference type="ChEBI" id="CHEBI:57540"/>
    </ligand>
</feature>
<evidence type="ECO:0000256" key="6">
    <source>
        <dbReference type="ARBA" id="ARBA00023002"/>
    </source>
</evidence>
<dbReference type="GO" id="GO:0051287">
    <property type="term" value="F:NAD binding"/>
    <property type="evidence" value="ECO:0007669"/>
    <property type="project" value="InterPro"/>
</dbReference>
<feature type="binding site" evidence="13">
    <location>
        <position position="258"/>
    </location>
    <ligand>
        <name>substrate</name>
    </ligand>
</feature>
<organism evidence="17">
    <name type="scientific">Ostreococcus mediterraneus</name>
    <dbReference type="NCBI Taxonomy" id="1486918"/>
    <lineage>
        <taxon>Eukaryota</taxon>
        <taxon>Viridiplantae</taxon>
        <taxon>Chlorophyta</taxon>
        <taxon>Mamiellophyceae</taxon>
        <taxon>Mamiellales</taxon>
        <taxon>Bathycoccaceae</taxon>
        <taxon>Ostreococcus</taxon>
    </lineage>
</organism>
<protein>
    <recommendedName>
        <fullName evidence="10">Histidinol dehydrogenase, chloroplastic</fullName>
        <shortName evidence="10">HDH</shortName>
    </recommendedName>
</protein>
<evidence type="ECO:0000313" key="17">
    <source>
        <dbReference type="EMBL" id="CAD8578178.1"/>
    </source>
</evidence>
<keyword evidence="3 10" id="KW-0028">Amino-acid biosynthesis</keyword>
<feature type="binding site" evidence="12">
    <location>
        <position position="210"/>
    </location>
    <ligand>
        <name>NAD(+)</name>
        <dbReference type="ChEBI" id="CHEBI:57540"/>
    </ligand>
</feature>
<comment type="catalytic activity">
    <reaction evidence="9 10">
        <text>L-histidinol + 2 NAD(+) + H2O = L-histidine + 2 NADH + 3 H(+)</text>
        <dbReference type="Rhea" id="RHEA:20641"/>
        <dbReference type="ChEBI" id="CHEBI:15377"/>
        <dbReference type="ChEBI" id="CHEBI:15378"/>
        <dbReference type="ChEBI" id="CHEBI:57540"/>
        <dbReference type="ChEBI" id="CHEBI:57595"/>
        <dbReference type="ChEBI" id="CHEBI:57699"/>
        <dbReference type="ChEBI" id="CHEBI:57945"/>
        <dbReference type="EC" id="1.1.1.23"/>
    </reaction>
</comment>
<feature type="binding site" evidence="13">
    <location>
        <position position="418"/>
    </location>
    <ligand>
        <name>substrate</name>
    </ligand>
</feature>
<feature type="active site" description="Proton acceptor" evidence="11">
    <location>
        <position position="325"/>
    </location>
</feature>
<dbReference type="PANTHER" id="PTHR21256:SF2">
    <property type="entry name" value="HISTIDINE BIOSYNTHESIS TRIFUNCTIONAL PROTEIN"/>
    <property type="match status" value="1"/>
</dbReference>
<dbReference type="AlphaFoldDB" id="A0A6U0EGG0"/>
<dbReference type="CDD" id="cd06572">
    <property type="entry name" value="Histidinol_dh"/>
    <property type="match status" value="1"/>
</dbReference>
<reference evidence="17" key="1">
    <citation type="submission" date="2021-01" db="EMBL/GenBank/DDBJ databases">
        <authorList>
            <person name="Corre E."/>
            <person name="Pelletier E."/>
            <person name="Niang G."/>
            <person name="Scheremetjew M."/>
            <person name="Finn R."/>
            <person name="Kale V."/>
            <person name="Holt S."/>
            <person name="Cochrane G."/>
            <person name="Meng A."/>
            <person name="Brown T."/>
            <person name="Cohen L."/>
        </authorList>
    </citation>
    <scope>NUCLEOTIDE SEQUENCE</scope>
    <source>
        <strain evidence="17">Clade-D-RCC2572</strain>
    </source>
</reference>
<dbReference type="GO" id="GO:0005829">
    <property type="term" value="C:cytosol"/>
    <property type="evidence" value="ECO:0007669"/>
    <property type="project" value="TreeGrafter"/>
</dbReference>
<feature type="binding site" evidence="13">
    <location>
        <position position="236"/>
    </location>
    <ligand>
        <name>substrate</name>
    </ligand>
</feature>
<dbReference type="EMBL" id="HBEW01001925">
    <property type="protein sequence ID" value="CAD8578160.1"/>
    <property type="molecule type" value="Transcribed_RNA"/>
</dbReference>
<keyword evidence="7 10" id="KW-0520">NAD</keyword>
<evidence type="ECO:0000256" key="4">
    <source>
        <dbReference type="ARBA" id="ARBA00022723"/>
    </source>
</evidence>
<dbReference type="SUPFAM" id="SSF53720">
    <property type="entry name" value="ALDH-like"/>
    <property type="match status" value="1"/>
</dbReference>
<dbReference type="FunFam" id="3.40.50.1980:FF:000019">
    <property type="entry name" value="Histidinol dehydrogenase, chloroplastic"/>
    <property type="match status" value="1"/>
</dbReference>
<evidence type="ECO:0000256" key="5">
    <source>
        <dbReference type="ARBA" id="ARBA00022833"/>
    </source>
</evidence>
<evidence type="ECO:0000256" key="3">
    <source>
        <dbReference type="ARBA" id="ARBA00022605"/>
    </source>
</evidence>
<feature type="binding site" evidence="14">
    <location>
        <position position="418"/>
    </location>
    <ligand>
        <name>Zn(2+)</name>
        <dbReference type="ChEBI" id="CHEBI:29105"/>
    </ligand>
</feature>
<comment type="subcellular location">
    <subcellularLocation>
        <location evidence="10">Plastid</location>
        <location evidence="10">Chloroplast</location>
    </subcellularLocation>
</comment>
<evidence type="ECO:0000256" key="9">
    <source>
        <dbReference type="ARBA" id="ARBA00049489"/>
    </source>
</evidence>
<keyword evidence="6 10" id="KW-0560">Oxidoreductase</keyword>
<feature type="binding site" evidence="14">
    <location>
        <position position="359"/>
    </location>
    <ligand>
        <name>Zn(2+)</name>
        <dbReference type="ChEBI" id="CHEBI:29105"/>
    </ligand>
</feature>
<comment type="pathway">
    <text evidence="1 10">Amino-acid biosynthesis; L-histidine biosynthesis; L-histidine from 5-phospho-alpha-D-ribose 1-diphosphate: step 9/9.</text>
</comment>
<evidence type="ECO:0000256" key="1">
    <source>
        <dbReference type="ARBA" id="ARBA00004940"/>
    </source>
</evidence>
<dbReference type="PROSITE" id="PS00611">
    <property type="entry name" value="HISOL_DEHYDROGENASE"/>
    <property type="match status" value="1"/>
</dbReference>
<comment type="function">
    <text evidence="10">Catalyzes the sequential NAD-dependent oxidations of L-histidinol to L-histidinaldehyde and then to L-histidine.</text>
</comment>
<dbReference type="InterPro" id="IPR001692">
    <property type="entry name" value="Histidinol_DH_CS"/>
</dbReference>
<dbReference type="NCBIfam" id="TIGR00069">
    <property type="entry name" value="hisD"/>
    <property type="match status" value="1"/>
</dbReference>
<keyword evidence="10" id="KW-0150">Chloroplast</keyword>
<dbReference type="InterPro" id="IPR022695">
    <property type="entry name" value="Histidinol_DH_monofunct"/>
</dbReference>
<evidence type="ECO:0000256" key="10">
    <source>
        <dbReference type="PIRNR" id="PIRNR000099"/>
    </source>
</evidence>
<evidence type="ECO:0000256" key="2">
    <source>
        <dbReference type="ARBA" id="ARBA00010178"/>
    </source>
</evidence>
<dbReference type="FunFam" id="1.20.5.1300:FF:000002">
    <property type="entry name" value="Histidinol dehydrogenase, chloroplastic"/>
    <property type="match status" value="1"/>
</dbReference>
<proteinExistence type="inferred from homology"/>
<dbReference type="GO" id="GO:0004399">
    <property type="term" value="F:histidinol dehydrogenase activity"/>
    <property type="evidence" value="ECO:0007669"/>
    <property type="project" value="UniProtKB-UniRule"/>
</dbReference>
<dbReference type="GO" id="GO:0009570">
    <property type="term" value="C:chloroplast stroma"/>
    <property type="evidence" value="ECO:0007669"/>
    <property type="project" value="TreeGrafter"/>
</dbReference>
<sequence length="429" mass="45759">MKTYVERELDARGRVEVMKRPRVDFTQILDIVRPIVDAVSARGDAAVREYTEKFDGVTLDATTVRVEDLPDPVLDDDVKRAFDVAYENIKAFHAAQKGNGDVDVVTMPGVRCRRVARPIGAVGLYVPGGTAVLPSTALMLAVPAAIAGCERVVLATPPRKDGSIVPEVLYVAKKAGVTHILKAGGAQAIAAMGYGTETCPKVDKIFGPGNQFVTAAKMSLQNSDAMVSIDMPAGPSEVLVIADKDAPPAHVAADLLSQAEHGPDSQVVLVTFPDVDLKAITDAVAKQASELPRADITAKALGHSYAVVVDDMAAACDFSNRYAPEHLIVNVENAESYLPQLDNAGSIFLGRWTPESVGDYASGTNHVLPTYGYSRMYSGVSLDSFIKYMTVQELSREGLEALGPHVARMATVEGLDAHRSAVTLRLGMD</sequence>
<dbReference type="PIRSF" id="PIRSF000099">
    <property type="entry name" value="Histidinol_dh"/>
    <property type="match status" value="1"/>
</dbReference>
<evidence type="ECO:0000256" key="8">
    <source>
        <dbReference type="ARBA" id="ARBA00023102"/>
    </source>
</evidence>
<feature type="binding site" evidence="13">
    <location>
        <position position="261"/>
    </location>
    <ligand>
        <name>substrate</name>
    </ligand>
</feature>
<dbReference type="UniPathway" id="UPA00031">
    <property type="reaction ID" value="UER00014"/>
</dbReference>
<dbReference type="InterPro" id="IPR012131">
    <property type="entry name" value="Hstdl_DH"/>
</dbReference>
<dbReference type="EMBL" id="HBEW01001936">
    <property type="protein sequence ID" value="CAD8578178.1"/>
    <property type="molecule type" value="Transcribed_RNA"/>
</dbReference>
<evidence type="ECO:0000256" key="7">
    <source>
        <dbReference type="ARBA" id="ARBA00023027"/>
    </source>
</evidence>
<comment type="similarity">
    <text evidence="2 10 15">Belongs to the histidinol dehydrogenase family.</text>
</comment>
<name>A0A6U0EGG0_9CHLO</name>
<evidence type="ECO:0000256" key="15">
    <source>
        <dbReference type="RuleBase" id="RU004175"/>
    </source>
</evidence>
<dbReference type="GO" id="GO:0000105">
    <property type="term" value="P:L-histidine biosynthetic process"/>
    <property type="evidence" value="ECO:0007669"/>
    <property type="project" value="UniProtKB-UniRule"/>
</dbReference>
<feature type="binding site" evidence="13">
    <location>
        <position position="359"/>
    </location>
    <ligand>
        <name>substrate</name>
    </ligand>
</feature>
<dbReference type="Gene3D" id="3.40.50.1980">
    <property type="entry name" value="Nitrogenase molybdenum iron protein domain"/>
    <property type="match status" value="2"/>
</dbReference>
<dbReference type="FunFam" id="3.40.50.1980:FF:000001">
    <property type="entry name" value="Histidinol dehydrogenase"/>
    <property type="match status" value="1"/>
</dbReference>
<evidence type="ECO:0000313" key="16">
    <source>
        <dbReference type="EMBL" id="CAD8578160.1"/>
    </source>
</evidence>
<dbReference type="PRINTS" id="PR00083">
    <property type="entry name" value="HOLDHDRGNASE"/>
</dbReference>
<feature type="binding site" evidence="14">
    <location>
        <position position="261"/>
    </location>
    <ligand>
        <name>Zn(2+)</name>
        <dbReference type="ChEBI" id="CHEBI:29105"/>
    </ligand>
</feature>
<dbReference type="Pfam" id="PF00815">
    <property type="entry name" value="Histidinol_dh"/>
    <property type="match status" value="1"/>
</dbReference>
<keyword evidence="5 14" id="KW-0862">Zinc</keyword>
<gene>
    <name evidence="16" type="ORF">OMED0929_LOCUS1588</name>
    <name evidence="17" type="ORF">OMED0929_LOCUS1598</name>
</gene>
<evidence type="ECO:0000256" key="12">
    <source>
        <dbReference type="PIRSR" id="PIRSR000099-2"/>
    </source>
</evidence>
<dbReference type="GO" id="GO:0046872">
    <property type="term" value="F:metal ion binding"/>
    <property type="evidence" value="ECO:0007669"/>
    <property type="project" value="UniProtKB-KW"/>
</dbReference>
<feature type="binding site" evidence="13">
    <location>
        <position position="326"/>
    </location>
    <ligand>
        <name>substrate</name>
    </ligand>
</feature>
<keyword evidence="8 10" id="KW-0368">Histidine biosynthesis</keyword>